<dbReference type="SUPFAM" id="SSF53474">
    <property type="entry name" value="alpha/beta-Hydrolases"/>
    <property type="match status" value="1"/>
</dbReference>
<accession>W6MCQ7</accession>
<dbReference type="OrthoDB" id="8437309at2"/>
<comment type="caution">
    <text evidence="1">The sequence shown here is derived from an EMBL/GenBank/DDBJ whole genome shotgun (WGS) entry which is preliminary data.</text>
</comment>
<sequence length="412" mass="46068">MRLLMACEILLLTMMVGCTSTESYRKVYSVQEGEPASTQPSSCRNSVENIDKTQHQIAYVELTDQGLFHDRAQFKTALDLLKSRGEKALNIVLYIHGWKHSAACDDENVRHFRNEVLPILADGMDARTVGIYVGWRGAVLDVAPALQSVTFYDRKGAADHIARGSIRELISRLRSIRHAASRDDLSRLPKRTVSLTLIGHSFGGLILYNSIAESLFESAVSANRQPIADLVLLLNPAFEAARFEPLFQAAKDPDLDSDGRSPVDSKPLRPIFVSITSQADLATRIAFPMGRTINTMLQHEGWVSEDEGYTQNYADRIEKVANTHTIGHIERYRTHNLAMGHDPSVSMDNQAISCAEFKNPLVSDPARFPLWNLYANAQVIGGHDDIFQPNLWRFVKELSNPKTDLSLVCRHL</sequence>
<reference evidence="1" key="2">
    <citation type="submission" date="2014-03" db="EMBL/GenBank/DDBJ databases">
        <title>Candidatus Competibacter-lineage genomes retrieved from metagenomes reveal functional metabolic diversity.</title>
        <authorList>
            <person name="McIlroy S.J."/>
            <person name="Albertsen M."/>
            <person name="Andresen E.K."/>
            <person name="Saunders A.M."/>
            <person name="Kristiansen R."/>
            <person name="Stokholm-Bjerregaard M."/>
            <person name="Nielsen K.L."/>
            <person name="Nielsen P.H."/>
        </authorList>
    </citation>
    <scope>NUCLEOTIDE SEQUENCE</scope>
    <source>
        <strain evidence="1">Run_A_D11</strain>
    </source>
</reference>
<keyword evidence="2" id="KW-1185">Reference proteome</keyword>
<dbReference type="InterPro" id="IPR029058">
    <property type="entry name" value="AB_hydrolase_fold"/>
</dbReference>
<dbReference type="AlphaFoldDB" id="W6MCQ7"/>
<gene>
    <name evidence="1" type="ORF">BN873_890146</name>
</gene>
<dbReference type="RefSeq" id="WP_048676178.1">
    <property type="nucleotide sequence ID" value="NZ_CBTJ020000101.1"/>
</dbReference>
<dbReference type="Proteomes" id="UP000035760">
    <property type="component" value="Unassembled WGS sequence"/>
</dbReference>
<protein>
    <submittedName>
        <fullName evidence="1">Esterase/lipase/thioesterase family active site:lipase (Class 3)</fullName>
    </submittedName>
</protein>
<name>W6MCQ7_9GAMM</name>
<proteinExistence type="predicted"/>
<dbReference type="STRING" id="1400863.BN873_890146"/>
<evidence type="ECO:0000313" key="1">
    <source>
        <dbReference type="EMBL" id="CDI04240.1"/>
    </source>
</evidence>
<organism evidence="1 2">
    <name type="scientific">Candidatus Competibacter denitrificans Run_A_D11</name>
    <dbReference type="NCBI Taxonomy" id="1400863"/>
    <lineage>
        <taxon>Bacteria</taxon>
        <taxon>Pseudomonadati</taxon>
        <taxon>Pseudomonadota</taxon>
        <taxon>Gammaproteobacteria</taxon>
        <taxon>Candidatus Competibacteraceae</taxon>
        <taxon>Candidatus Competibacter</taxon>
    </lineage>
</organism>
<evidence type="ECO:0000313" key="2">
    <source>
        <dbReference type="Proteomes" id="UP000035760"/>
    </source>
</evidence>
<dbReference type="EMBL" id="CBTJ020000101">
    <property type="protein sequence ID" value="CDI04240.1"/>
    <property type="molecule type" value="Genomic_DNA"/>
</dbReference>
<reference evidence="1" key="1">
    <citation type="submission" date="2013-07" db="EMBL/GenBank/DDBJ databases">
        <authorList>
            <person name="McIlroy S."/>
        </authorList>
    </citation>
    <scope>NUCLEOTIDE SEQUENCE [LARGE SCALE GENOMIC DNA]</scope>
    <source>
        <strain evidence="1">Run_A_D11</strain>
    </source>
</reference>